<dbReference type="AlphaFoldDB" id="F4MLV7"/>
<name>F4MLV7_9BACT</name>
<evidence type="ECO:0000256" key="1">
    <source>
        <dbReference type="SAM" id="Phobius"/>
    </source>
</evidence>
<keyword evidence="1" id="KW-1133">Transmembrane helix</keyword>
<dbReference type="SUPFAM" id="SSF53448">
    <property type="entry name" value="Nucleotide-diphospho-sugar transferases"/>
    <property type="match status" value="1"/>
</dbReference>
<gene>
    <name evidence="3" type="ORF">S3_816_0022</name>
</gene>
<sequence length="376" mass="43194">METLFIFETKESIEQIFYFGIIALSISAVLCLRISVPFWKWRHNVTGKLNASNIALIIVGRDDLVGFENWIKETSVIDKDLEIIILDDQSQYETSIALEVLSEKNNLVNLVKTPENQKFWNSRKLAITLALKSTNRTKVVLVDTDCFVPKDPLRWLTQLTEPLNNGAIASFAPVNADLNQNTTTRLYSAGVNLWAVIRAIRIFNYSSTRKITGLHSVNIAFYRSHFFDVNGFLSSMHVEAGEGEFLFNDISRFGEIVPVIDPLASILKNHKLKPQKDRKVHRHILEKLSIIIPILFLFLIDIMALIVFYNILFGKATIADLIKLKIILSGWVLIQFILIIFSFFWTKRYSASKDGIVAPFYLRWVFIHKIISLWKK</sequence>
<dbReference type="InterPro" id="IPR029044">
    <property type="entry name" value="Nucleotide-diphossugar_trans"/>
</dbReference>
<dbReference type="InterPro" id="IPR001173">
    <property type="entry name" value="Glyco_trans_2-like"/>
</dbReference>
<protein>
    <submittedName>
        <fullName evidence="3">Protein with similarity to glycosyl transferase family 2</fullName>
    </submittedName>
</protein>
<reference evidence="3" key="1">
    <citation type="submission" date="2010-05" db="EMBL/GenBank/DDBJ databases">
        <authorList>
            <person name="Genoscope - CEA"/>
        </authorList>
    </citation>
    <scope>NUCLEOTIDE SEQUENCE</scope>
</reference>
<proteinExistence type="predicted"/>
<evidence type="ECO:0000313" key="3">
    <source>
        <dbReference type="EMBL" id="CBL87120.1"/>
    </source>
</evidence>
<feature type="transmembrane region" description="Helical" evidence="1">
    <location>
        <begin position="16"/>
        <end position="36"/>
    </location>
</feature>
<feature type="transmembrane region" description="Helical" evidence="1">
    <location>
        <begin position="324"/>
        <end position="345"/>
    </location>
</feature>
<organism evidence="3">
    <name type="scientific">uncultured Flavobacteriia bacterium</name>
    <dbReference type="NCBI Taxonomy" id="212695"/>
    <lineage>
        <taxon>Bacteria</taxon>
        <taxon>Pseudomonadati</taxon>
        <taxon>Bacteroidota</taxon>
        <taxon>Flavobacteriia</taxon>
        <taxon>environmental samples</taxon>
    </lineage>
</organism>
<dbReference type="EMBL" id="FQ032808">
    <property type="protein sequence ID" value="CBL87120.1"/>
    <property type="molecule type" value="Genomic_DNA"/>
</dbReference>
<dbReference type="GO" id="GO:0016740">
    <property type="term" value="F:transferase activity"/>
    <property type="evidence" value="ECO:0007669"/>
    <property type="project" value="UniProtKB-KW"/>
</dbReference>
<keyword evidence="1" id="KW-0812">Transmembrane</keyword>
<accession>F4MLV7</accession>
<keyword evidence="3" id="KW-0808">Transferase</keyword>
<evidence type="ECO:0000259" key="2">
    <source>
        <dbReference type="Pfam" id="PF00535"/>
    </source>
</evidence>
<dbReference type="Gene3D" id="3.90.550.10">
    <property type="entry name" value="Spore Coat Polysaccharide Biosynthesis Protein SpsA, Chain A"/>
    <property type="match status" value="1"/>
</dbReference>
<feature type="domain" description="Glycosyltransferase 2-like" evidence="2">
    <location>
        <begin position="75"/>
        <end position="221"/>
    </location>
</feature>
<keyword evidence="1" id="KW-0472">Membrane</keyword>
<dbReference type="Pfam" id="PF00535">
    <property type="entry name" value="Glycos_transf_2"/>
    <property type="match status" value="1"/>
</dbReference>
<feature type="transmembrane region" description="Helical" evidence="1">
    <location>
        <begin position="288"/>
        <end position="312"/>
    </location>
</feature>
<reference evidence="3" key="2">
    <citation type="journal article" date="2012" name="Environ. Microbiol.">
        <title>Genomic content of uncultured Bacteroidetes from contrasting oceanic provinces in the North Atlantic Ocean.</title>
        <authorList>
            <person name="Gomez-Pereira P.R."/>
            <person name="Schuler M."/>
            <person name="Fuchs B.M."/>
            <person name="Bennke C."/>
            <person name="Teeling H."/>
            <person name="Waldmann J."/>
            <person name="Richter M."/>
            <person name="Barbe V."/>
            <person name="Bataille E."/>
            <person name="Glockner F.O."/>
            <person name="Amann R."/>
        </authorList>
    </citation>
    <scope>NUCLEOTIDE SEQUENCE</scope>
</reference>